<protein>
    <submittedName>
        <fullName evidence="2">Uncharacterized protein</fullName>
    </submittedName>
</protein>
<dbReference type="EMBL" id="LNYZ01000015">
    <property type="protein sequence ID" value="KTD77026.1"/>
    <property type="molecule type" value="Genomic_DNA"/>
</dbReference>
<reference evidence="1 3" key="1">
    <citation type="submission" date="2015-11" db="EMBL/GenBank/DDBJ databases">
        <title>Genomic analysis of 38 Legionella species identifies large and diverse effector repertoires.</title>
        <authorList>
            <person name="Burstein D."/>
            <person name="Amaro F."/>
            <person name="Zusman T."/>
            <person name="Lifshitz Z."/>
            <person name="Cohen O."/>
            <person name="Gilbert J.A."/>
            <person name="Pupko T."/>
            <person name="Shuman H.A."/>
            <person name="Segal G."/>
        </authorList>
    </citation>
    <scope>NUCLEOTIDE SEQUENCE [LARGE SCALE GENOMIC DNA]</scope>
    <source>
        <strain evidence="1 3">SC-18-C9</strain>
    </source>
</reference>
<dbReference type="Proteomes" id="UP000054820">
    <property type="component" value="Unassembled WGS sequence"/>
</dbReference>
<accession>A0A378L6L9</accession>
<name>A0A378L6L9_9GAMM</name>
<evidence type="ECO:0000313" key="1">
    <source>
        <dbReference type="EMBL" id="KTD77026.1"/>
    </source>
</evidence>
<sequence length="98" mass="11560">MPVLIVENNPKRCVLFLLSTINFQKDHAVLMEYHKLFMKRSNMTGFKTEQLDKLLLIKAREITKDKKLYAQLQSSLPKFAQSLLMRIKNHELGIDKER</sequence>
<reference evidence="2 4" key="2">
    <citation type="submission" date="2018-06" db="EMBL/GenBank/DDBJ databases">
        <authorList>
            <consortium name="Pathogen Informatics"/>
            <person name="Doyle S."/>
        </authorList>
    </citation>
    <scope>NUCLEOTIDE SEQUENCE [LARGE SCALE GENOMIC DNA]</scope>
    <source>
        <strain evidence="2 4">NCTC11991</strain>
    </source>
</reference>
<dbReference type="EMBL" id="UGOY01000001">
    <property type="protein sequence ID" value="STY22466.1"/>
    <property type="molecule type" value="Genomic_DNA"/>
</dbReference>
<keyword evidence="3" id="KW-1185">Reference proteome</keyword>
<evidence type="ECO:0000313" key="3">
    <source>
        <dbReference type="Proteomes" id="UP000054820"/>
    </source>
</evidence>
<organism evidence="2 4">
    <name type="scientific">Legionella steigerwaltii</name>
    <dbReference type="NCBI Taxonomy" id="460"/>
    <lineage>
        <taxon>Bacteria</taxon>
        <taxon>Pseudomonadati</taxon>
        <taxon>Pseudomonadota</taxon>
        <taxon>Gammaproteobacteria</taxon>
        <taxon>Legionellales</taxon>
        <taxon>Legionellaceae</taxon>
        <taxon>Legionella</taxon>
    </lineage>
</organism>
<proteinExistence type="predicted"/>
<evidence type="ECO:0000313" key="2">
    <source>
        <dbReference type="EMBL" id="STY22466.1"/>
    </source>
</evidence>
<evidence type="ECO:0000313" key="4">
    <source>
        <dbReference type="Proteomes" id="UP000255110"/>
    </source>
</evidence>
<dbReference type="Proteomes" id="UP000255110">
    <property type="component" value="Unassembled WGS sequence"/>
</dbReference>
<dbReference type="AlphaFoldDB" id="A0A378L6L9"/>
<gene>
    <name evidence="1" type="ORF">Lstg_2269</name>
    <name evidence="2" type="ORF">NCTC11991_01052</name>
</gene>